<dbReference type="GO" id="GO:0005634">
    <property type="term" value="C:nucleus"/>
    <property type="evidence" value="ECO:0007669"/>
    <property type="project" value="UniProtKB-SubCell"/>
</dbReference>
<dbReference type="PANTHER" id="PTHR11249">
    <property type="entry name" value="GLIAL FACTOR NATURATION FACTOR"/>
    <property type="match status" value="1"/>
</dbReference>
<dbReference type="SUPFAM" id="SSF55753">
    <property type="entry name" value="Actin depolymerizing proteins"/>
    <property type="match status" value="1"/>
</dbReference>
<dbReference type="PANTHER" id="PTHR11249:SF2">
    <property type="entry name" value="GLIA MATURATION FACTOR"/>
    <property type="match status" value="1"/>
</dbReference>
<dbReference type="PROSITE" id="PS51263">
    <property type="entry name" value="ADF_H"/>
    <property type="match status" value="1"/>
</dbReference>
<evidence type="ECO:0000256" key="4">
    <source>
        <dbReference type="PIRNR" id="PIRNR001788"/>
    </source>
</evidence>
<keyword evidence="3 4" id="KW-0539">Nucleus</keyword>
<evidence type="ECO:0000256" key="1">
    <source>
        <dbReference type="ARBA" id="ARBA00010055"/>
    </source>
</evidence>
<reference evidence="6" key="1">
    <citation type="submission" date="2021-07" db="EMBL/GenBank/DDBJ databases">
        <title>Draft genome of Mortierella alpina, strain LL118, isolated from an aspen leaf litter sample.</title>
        <authorList>
            <person name="Yang S."/>
            <person name="Vinatzer B.A."/>
        </authorList>
    </citation>
    <scope>NUCLEOTIDE SEQUENCE</scope>
    <source>
        <strain evidence="6">LL118</strain>
    </source>
</reference>
<accession>A0A9P8D0M6</accession>
<dbReference type="GO" id="GO:0071846">
    <property type="term" value="P:actin filament debranching"/>
    <property type="evidence" value="ECO:0007669"/>
    <property type="project" value="InterPro"/>
</dbReference>
<dbReference type="PIRSF" id="PIRSF001788">
    <property type="entry name" value="GMF-beta"/>
    <property type="match status" value="1"/>
</dbReference>
<dbReference type="SMART" id="SM00102">
    <property type="entry name" value="ADF"/>
    <property type="match status" value="1"/>
</dbReference>
<dbReference type="GO" id="GO:0071933">
    <property type="term" value="F:Arp2/3 complex binding"/>
    <property type="evidence" value="ECO:0007669"/>
    <property type="project" value="InterPro"/>
</dbReference>
<feature type="domain" description="ADF-H" evidence="5">
    <location>
        <begin position="2"/>
        <end position="137"/>
    </location>
</feature>
<dbReference type="InterPro" id="IPR029006">
    <property type="entry name" value="ADF-H/Gelsolin-like_dom_sf"/>
</dbReference>
<proteinExistence type="inferred from homology"/>
<dbReference type="OrthoDB" id="3919494at2759"/>
<evidence type="ECO:0000313" key="7">
    <source>
        <dbReference type="Proteomes" id="UP000717515"/>
    </source>
</evidence>
<sequence length="137" mass="15675">MSSTCDIDPSLITKLEAFRFAKRSQGIAALICKIDKNKLLVEEDEDLELESLDELAETLPENTPRYVVVSYELKHDDGRVSYPLVFIYYSPKGVKPELNMLYASAKTHFQNKIGLGKVFDLRDAESLTEQWMRSKLL</sequence>
<dbReference type="FunFam" id="3.40.20.10:FF:000026">
    <property type="entry name" value="Glia maturation factor"/>
    <property type="match status" value="1"/>
</dbReference>
<dbReference type="GO" id="GO:0003779">
    <property type="term" value="F:actin binding"/>
    <property type="evidence" value="ECO:0007669"/>
    <property type="project" value="InterPro"/>
</dbReference>
<dbReference type="Proteomes" id="UP000717515">
    <property type="component" value="Unassembled WGS sequence"/>
</dbReference>
<evidence type="ECO:0000256" key="2">
    <source>
        <dbReference type="ARBA" id="ARBA00022490"/>
    </source>
</evidence>
<gene>
    <name evidence="6" type="ORF">KVV02_006714</name>
</gene>
<dbReference type="InterPro" id="IPR002108">
    <property type="entry name" value="ADF-H"/>
</dbReference>
<comment type="similarity">
    <text evidence="1 4">Belongs to the actin-binding proteins ADF family. GMF subfamily.</text>
</comment>
<dbReference type="CDD" id="cd11283">
    <property type="entry name" value="ADF_GMF-beta_like"/>
    <property type="match status" value="1"/>
</dbReference>
<dbReference type="GO" id="GO:0034316">
    <property type="term" value="P:negative regulation of Arp2/3 complex-mediated actin nucleation"/>
    <property type="evidence" value="ECO:0007669"/>
    <property type="project" value="TreeGrafter"/>
</dbReference>
<evidence type="ECO:0000256" key="3">
    <source>
        <dbReference type="ARBA" id="ARBA00023242"/>
    </source>
</evidence>
<name>A0A9P8D0M6_MORAP</name>
<dbReference type="AlphaFoldDB" id="A0A9P8D0M6"/>
<comment type="caution">
    <text evidence="6">The sequence shown here is derived from an EMBL/GenBank/DDBJ whole genome shotgun (WGS) entry which is preliminary data.</text>
</comment>
<protein>
    <recommendedName>
        <fullName evidence="5">ADF-H domain-containing protein</fullName>
    </recommendedName>
</protein>
<dbReference type="GO" id="GO:0030864">
    <property type="term" value="C:cortical actin cytoskeleton"/>
    <property type="evidence" value="ECO:0007669"/>
    <property type="project" value="TreeGrafter"/>
</dbReference>
<organism evidence="6 7">
    <name type="scientific">Mortierella alpina</name>
    <name type="common">Oleaginous fungus</name>
    <name type="synonym">Mortierella renispora</name>
    <dbReference type="NCBI Taxonomy" id="64518"/>
    <lineage>
        <taxon>Eukaryota</taxon>
        <taxon>Fungi</taxon>
        <taxon>Fungi incertae sedis</taxon>
        <taxon>Mucoromycota</taxon>
        <taxon>Mortierellomycotina</taxon>
        <taxon>Mortierellomycetes</taxon>
        <taxon>Mortierellales</taxon>
        <taxon>Mortierellaceae</taxon>
        <taxon>Mortierella</taxon>
    </lineage>
</organism>
<dbReference type="Gene3D" id="3.40.20.10">
    <property type="entry name" value="Severin"/>
    <property type="match status" value="1"/>
</dbReference>
<dbReference type="Pfam" id="PF00241">
    <property type="entry name" value="Cofilin_ADF"/>
    <property type="match status" value="1"/>
</dbReference>
<dbReference type="EMBL" id="JAIFTL010000193">
    <property type="protein sequence ID" value="KAG9321610.1"/>
    <property type="molecule type" value="Genomic_DNA"/>
</dbReference>
<evidence type="ECO:0000313" key="6">
    <source>
        <dbReference type="EMBL" id="KAG9321610.1"/>
    </source>
</evidence>
<keyword evidence="2 4" id="KW-0963">Cytoplasm</keyword>
<dbReference type="InterPro" id="IPR011171">
    <property type="entry name" value="GMF"/>
</dbReference>
<comment type="subcellular location">
    <subcellularLocation>
        <location evidence="4">Cytoplasm</location>
    </subcellularLocation>
    <subcellularLocation>
        <location evidence="4">Nucleus</location>
    </subcellularLocation>
</comment>
<evidence type="ECO:0000259" key="5">
    <source>
        <dbReference type="PROSITE" id="PS51263"/>
    </source>
</evidence>